<feature type="transmembrane region" description="Helical" evidence="11">
    <location>
        <begin position="30"/>
        <end position="49"/>
    </location>
</feature>
<evidence type="ECO:0000259" key="14">
    <source>
        <dbReference type="Pfam" id="PF23188"/>
    </source>
</evidence>
<feature type="transmembrane region" description="Helical" evidence="11">
    <location>
        <begin position="1163"/>
        <end position="1180"/>
    </location>
</feature>
<evidence type="ECO:0000256" key="11">
    <source>
        <dbReference type="SAM" id="Phobius"/>
    </source>
</evidence>
<feature type="transmembrane region" description="Helical" evidence="11">
    <location>
        <begin position="693"/>
        <end position="711"/>
    </location>
</feature>
<feature type="transmembrane region" description="Helical" evidence="11">
    <location>
        <begin position="2020"/>
        <end position="2041"/>
    </location>
</feature>
<keyword evidence="5 11" id="KW-0812">Transmembrane</keyword>
<feature type="transmembrane region" description="Helical" evidence="11">
    <location>
        <begin position="638"/>
        <end position="657"/>
    </location>
</feature>
<feature type="transmembrane region" description="Helical" evidence="11">
    <location>
        <begin position="1791"/>
        <end position="1811"/>
    </location>
</feature>
<proteinExistence type="inferred from homology"/>
<feature type="transmembrane region" description="Helical" evidence="11">
    <location>
        <begin position="663"/>
        <end position="681"/>
    </location>
</feature>
<evidence type="ECO:0000256" key="10">
    <source>
        <dbReference type="SAM" id="MobiDB-lite"/>
    </source>
</evidence>
<feature type="transmembrane region" description="Helical" evidence="11">
    <location>
        <begin position="929"/>
        <end position="948"/>
    </location>
</feature>
<dbReference type="InterPro" id="IPR027272">
    <property type="entry name" value="Piezo"/>
</dbReference>
<organism evidence="17 18">
    <name type="scientific">Cimex lectularius</name>
    <name type="common">Bed bug</name>
    <name type="synonym">Acanthia lectularia</name>
    <dbReference type="NCBI Taxonomy" id="79782"/>
    <lineage>
        <taxon>Eukaryota</taxon>
        <taxon>Metazoa</taxon>
        <taxon>Ecdysozoa</taxon>
        <taxon>Arthropoda</taxon>
        <taxon>Hexapoda</taxon>
        <taxon>Insecta</taxon>
        <taxon>Pterygota</taxon>
        <taxon>Neoptera</taxon>
        <taxon>Paraneoptera</taxon>
        <taxon>Hemiptera</taxon>
        <taxon>Heteroptera</taxon>
        <taxon>Panheteroptera</taxon>
        <taxon>Cimicomorpha</taxon>
        <taxon>Cimicidae</taxon>
        <taxon>Cimex</taxon>
    </lineage>
</organism>
<protein>
    <recommendedName>
        <fullName evidence="19">Piezo-type mechanosensitive ion channel component</fullName>
    </recommendedName>
</protein>
<keyword evidence="9" id="KW-0407">Ion channel</keyword>
<feature type="domain" description="Piezo TM25-28" evidence="13">
    <location>
        <begin position="1143"/>
        <end position="1465"/>
    </location>
</feature>
<dbReference type="EnsemblMetazoa" id="XM_024227188.1">
    <property type="protein sequence ID" value="XP_024082956.1"/>
    <property type="gene ID" value="LOC106665630"/>
</dbReference>
<dbReference type="InterPro" id="IPR056769">
    <property type="entry name" value="Piezo_TM1-24"/>
</dbReference>
<feature type="transmembrane region" description="Helical" evidence="11">
    <location>
        <begin position="2084"/>
        <end position="2105"/>
    </location>
</feature>
<feature type="transmembrane region" description="Helical" evidence="11">
    <location>
        <begin position="871"/>
        <end position="889"/>
    </location>
</feature>
<accession>A0A8I6SI55</accession>
<keyword evidence="4" id="KW-1003">Cell membrane</keyword>
<evidence type="ECO:0000256" key="2">
    <source>
        <dbReference type="ARBA" id="ARBA00007821"/>
    </source>
</evidence>
<evidence type="ECO:0000256" key="9">
    <source>
        <dbReference type="ARBA" id="ARBA00023303"/>
    </source>
</evidence>
<feature type="region of interest" description="Disordered" evidence="10">
    <location>
        <begin position="1902"/>
        <end position="1924"/>
    </location>
</feature>
<feature type="transmembrane region" description="Helical" evidence="11">
    <location>
        <begin position="744"/>
        <end position="765"/>
    </location>
</feature>
<keyword evidence="8 11" id="KW-0472">Membrane</keyword>
<dbReference type="InterPro" id="IPR031805">
    <property type="entry name" value="Piezo_TM25-28"/>
</dbReference>
<dbReference type="OMA" id="KTTFQMA"/>
<dbReference type="InterPro" id="IPR031334">
    <property type="entry name" value="Piezo_cap_dom"/>
</dbReference>
<sequence length="2569" mass="294854">MTRWVVSFLLQGFVLPLAFLSGIILRQNGQSFLYLILLFINPTVPVPTVKSMFGWTGFYQKFVLCVTIINMLSSFAFQLVLISNPPYGHLVEPPCSSIERYLRYAGLVRLDKLDFLTLTCILSPDIIILATTLIVHASCKSLNPWLFEEQLLPISEPHSSEPDQAAKLRTIHRVVSIGKYMCLMVLCFAGIIRPCVFNAVYFISFLVIMTLWGYNKHLGKTFAYFCRCLVIFIAGHLCLLFLYQMQWAQELLPSDSSIPRYLGLISLVKKYCSDPRVYNLVWQDWDFFANPFILVILYYILYYEANLIINNPDDNLKEAGMTRQLSTRLSQKGKLLRNQTNRWRSATRKVRDPSTSLDEASAPMALTETTPLTSKEVYWIPCLNPLIRGRESVLRKHGRKGVIDTLGNVTITEVPEPSEEKMQDEEKLHKGAGEIIELKQFRKARLKKRKKDTVSICEAILNVILSALQLIAKSSYLAANISMMAWSITYHSWLTFILLLWASILWLVPNQRKAMYKSSPFLVLYALGLLIAQYIYGMNLTESELPQTVSGLNLKQIGFEKVAHYPIKPLTIKILYTLLFWITLRQHNQQKWEARNKTAMADIASPFHLGLGPAAMPSGATSKTSAFVDKFGSICRGILTKFWIWVVACILFAIGIAGERITIIRIVYMSMALLFILTFQLNWSMWRNMMYSFWLVLIIYSMIILVVTYTYQFDNFDKYWEEYLKVPVRLQKDIGLERFDTKELFVKLLTPTLFVIITVLQVHYFHNDFLEISDIKSRGTSIGRKPSGGPFDIVPLRQDGDKRKTMLKPSFLRRCSKIVNFIWLFLELHLLKLVLISIMLLAANDVCAVHLSLVILIVIGVLLNTSMQIMITHICSSIVSALIILKMVYQINYISHSEWDVHCDEVNTTRNSAEWVGFRKAAKGETLPFLLKGYIGVLIIITVHAVVLRRQKFHRHLQGRQLFRPLVMFPKITHSDVDKDVPHFIKYMMNYGFYRFGVELSLISIVTLIGVRMDFYAVLYSLILCFLITPNRKKLSKLWPFLTLFIVVTIPLQYSLAVGVPPVFCIEYPWNQSDTLQRMKEWMFFPDHDDPPEAYKLICDFLVLMFVSRQALVFNIEKRHRHDTYIGGSNKPVLHAFDEKDFVNPVPDFFSVTKSVLDVLKRILFAASFWICLALVFLAGTNRVNIFSLGYLIGAFIFLWQGNDLYLRPIKTILVWWNSLLAYNVGIIFAKALFQIIGCIFITTMKTQACWMIQLFGIACIQKFESGGGGILPSTTFEPTECVVPRTEVGLAWDGCCFAMLLLQRRLFSSHYFMRMIDEAKAMAILASRGAELIEDLSNKQVEFQRESEKQLLEKIKGKMDRIKASQKKLHGPNYQEPENHHKVFDDKDEDWFKNYYHHDNCNAIRSGDYFMFDDYDEDLDLISELSVASFTTTLSDENVDLKRTSVTQLITTALKTDVKTAINEAAATNLKPREEYVDVDDENVDTSGQVDPPCGEEGKPGPSGMFKRKKKMSIVKSSSFGSDGLLDENMSRRRLCDENESDTQVVSDRTEITSAGDEGDEQDHVDKMHSDKGDDEDRIDKAHSDKDHDEDTDKGGLFGSRHSVEARPSRKICSNILRYIETILSSIMVTFTRFLNRTSRDYRYIMKTLSVEKKILLMTHNFGTGMRTGPGQVWKPGPYIPATVKDKKADLEVQTDLEDITYVDETDSYSQLNMSVAQFEEEGELKAKDQSPFIRLILAMWFALLSHSELSCYIIIFLHQIYTPTVLTIPLPLMVFCWGTLTVPRPSKTFWVTIIAYTEVVVVIKCIFQFEFLYWNKKASHAAFDVSKIIGIEKKPGTYANFDLMVLLVVFFHRTMLKQLGLWRFTDPTRKSEPNVSATLNIEEKEENDKHMLAIEKIIKKREPSSSSSSSSTSTSSSGGSPIRFRKKKSVKLKTDFDTVSHMSEEDDKKKSTRKGPCYEFFKKLLDSKGRVTTDVYAYMFFFDFINFLIVIFGFSSFGVSQSSQGDGGVSQYFAENKVPVAFLIMLILQFSLIIIDRTLYLRKYILGKIVYQYIIIFGIHVWMFAILPYVTQRPFNSTTPPMLWYMCKCFYLLLSAYQIRCGYPTRIFGNFLCKSYNYINYILFKIFMTIPFVFELRTLMDWIWTDTSMTLSDWLKMEDIFAHVFQIKCQRRAESDYPQPRGEKKINSTKYLIGGGCLVAIIAVIWFPLVLFALGNTVGKPNLPSEVTISIKIGAFSPIYQITARNDSIFSFTEDQWTSFSNIYWKSRSAETFLSNYIFDDVGVVIFSPHSTVVWSISPPDNATMLSDLESNKTINIRLDWTITRSISQQDQPGTLHGSKESGLVKDDPARSALAKFLKREKNTDAAGLPYIFPKFLKVTNRGLTNAVRPLVRFDDELAKFDNASPFRTIEVTMKDMNNSVWWEVEENFTDPLAPFLKKLPRFERDKLVLYTFNDKAFPATLTIVSGKGIIGLYTTFVIVVHSIIRGFFTGISFKIMFDDMPNVDRILQTCLDIYLVRESRELDLEEDLFAKLVFLYRSPETLIKWTRPIEEAGDDDGDIPPAELNE</sequence>
<feature type="transmembrane region" description="Helical" evidence="11">
    <location>
        <begin position="992"/>
        <end position="1009"/>
    </location>
</feature>
<evidence type="ECO:0000256" key="8">
    <source>
        <dbReference type="ARBA" id="ARBA00023136"/>
    </source>
</evidence>
<dbReference type="PANTHER" id="PTHR47049">
    <property type="entry name" value="PIEZO-TYPE MECHANOSENSITIVE ION CHANNEL HOMOLOG"/>
    <property type="match status" value="1"/>
</dbReference>
<keyword evidence="3" id="KW-0813">Transport</keyword>
<feature type="domain" description="Piezo TM1-24" evidence="15">
    <location>
        <begin position="26"/>
        <end position="346"/>
    </location>
</feature>
<feature type="transmembrane region" description="Helical" evidence="11">
    <location>
        <begin position="565"/>
        <end position="584"/>
    </location>
</feature>
<feature type="compositionally biased region" description="Basic and acidic residues" evidence="10">
    <location>
        <begin position="1563"/>
        <end position="1573"/>
    </location>
</feature>
<dbReference type="Pfam" id="PF15917">
    <property type="entry name" value="Piezo_TM25-28"/>
    <property type="match status" value="1"/>
</dbReference>
<feature type="transmembrane region" description="Helical" evidence="11">
    <location>
        <begin position="453"/>
        <end position="472"/>
    </location>
</feature>
<evidence type="ECO:0000256" key="6">
    <source>
        <dbReference type="ARBA" id="ARBA00022989"/>
    </source>
</evidence>
<feature type="region of interest" description="Disordered" evidence="10">
    <location>
        <begin position="1537"/>
        <end position="1602"/>
    </location>
</feature>
<name>A0A8I6SI55_CIMLE</name>
<feature type="domain" description="Piezo transmembrane helical unit" evidence="14">
    <location>
        <begin position="1746"/>
        <end position="1865"/>
    </location>
</feature>
<dbReference type="GO" id="GO:0008381">
    <property type="term" value="F:mechanosensitive monoatomic ion channel activity"/>
    <property type="evidence" value="ECO:0007669"/>
    <property type="project" value="InterPro"/>
</dbReference>
<comment type="subcellular location">
    <subcellularLocation>
        <location evidence="1">Cell membrane</location>
        <topology evidence="1">Multi-pass membrane protein</topology>
    </subcellularLocation>
</comment>
<reference evidence="17" key="1">
    <citation type="submission" date="2022-01" db="UniProtKB">
        <authorList>
            <consortium name="EnsemblMetazoa"/>
        </authorList>
    </citation>
    <scope>IDENTIFICATION</scope>
</reference>
<feature type="region of interest" description="Disordered" evidence="10">
    <location>
        <begin position="1484"/>
        <end position="1510"/>
    </location>
</feature>
<dbReference type="GeneID" id="106665630"/>
<evidence type="ECO:0000259" key="12">
    <source>
        <dbReference type="Pfam" id="PF12166"/>
    </source>
</evidence>
<keyword evidence="18" id="KW-1185">Reference proteome</keyword>
<feature type="transmembrane region" description="Helical" evidence="11">
    <location>
        <begin position="2473"/>
        <end position="2491"/>
    </location>
</feature>
<feature type="transmembrane region" description="Helical" evidence="11">
    <location>
        <begin position="1737"/>
        <end position="1757"/>
    </location>
</feature>
<feature type="domain" description="Piezo TM1-24" evidence="15">
    <location>
        <begin position="437"/>
        <end position="771"/>
    </location>
</feature>
<feature type="transmembrane region" description="Helical" evidence="11">
    <location>
        <begin position="1214"/>
        <end position="1234"/>
    </location>
</feature>
<dbReference type="Pfam" id="PF24874">
    <property type="entry name" value="Piezo_THU9_anchor"/>
    <property type="match status" value="1"/>
</dbReference>
<feature type="transmembrane region" description="Helical" evidence="11">
    <location>
        <begin position="484"/>
        <end position="508"/>
    </location>
</feature>
<dbReference type="InterPro" id="IPR056770">
    <property type="entry name" value="Piezo_THU9_anchor"/>
</dbReference>
<feature type="transmembrane region" description="Helical" evidence="11">
    <location>
        <begin position="287"/>
        <end position="303"/>
    </location>
</feature>
<dbReference type="Pfam" id="PF24871">
    <property type="entry name" value="Piezo_TM1-24"/>
    <property type="match status" value="2"/>
</dbReference>
<feature type="domain" description="Piezo non-specific cation channel cap" evidence="12">
    <location>
        <begin position="2253"/>
        <end position="2551"/>
    </location>
</feature>
<feature type="transmembrane region" description="Helical" evidence="11">
    <location>
        <begin position="61"/>
        <end position="82"/>
    </location>
</feature>
<dbReference type="OrthoDB" id="303066at2759"/>
<feature type="transmembrane region" description="Helical" evidence="11">
    <location>
        <begin position="2117"/>
        <end position="2136"/>
    </location>
</feature>
<evidence type="ECO:0008006" key="19">
    <source>
        <dbReference type="Google" id="ProtNLM"/>
    </source>
</evidence>
<evidence type="ECO:0000259" key="15">
    <source>
        <dbReference type="Pfam" id="PF24871"/>
    </source>
</evidence>
<feature type="transmembrane region" description="Helical" evidence="11">
    <location>
        <begin position="174"/>
        <end position="192"/>
    </location>
</feature>
<feature type="compositionally biased region" description="Low complexity" evidence="10">
    <location>
        <begin position="1906"/>
        <end position="1922"/>
    </location>
</feature>
<feature type="transmembrane region" description="Helical" evidence="11">
    <location>
        <begin position="2053"/>
        <end position="2072"/>
    </location>
</feature>
<comment type="similarity">
    <text evidence="2">Belongs to the PIEZO (TC 1.A.75) family.</text>
</comment>
<feature type="transmembrane region" description="Helical" evidence="11">
    <location>
        <begin position="222"/>
        <end position="243"/>
    </location>
</feature>
<feature type="transmembrane region" description="Helical" evidence="11">
    <location>
        <begin position="198"/>
        <end position="215"/>
    </location>
</feature>
<evidence type="ECO:0000256" key="7">
    <source>
        <dbReference type="ARBA" id="ARBA00023065"/>
    </source>
</evidence>
<dbReference type="Pfam" id="PF12166">
    <property type="entry name" value="Piezo_cap"/>
    <property type="match status" value="1"/>
</dbReference>
<feature type="transmembrane region" description="Helical" evidence="11">
    <location>
        <begin position="520"/>
        <end position="536"/>
    </location>
</feature>
<evidence type="ECO:0000256" key="1">
    <source>
        <dbReference type="ARBA" id="ARBA00004651"/>
    </source>
</evidence>
<evidence type="ECO:0000256" key="3">
    <source>
        <dbReference type="ARBA" id="ARBA00022448"/>
    </source>
</evidence>
<feature type="transmembrane region" description="Helical" evidence="11">
    <location>
        <begin position="115"/>
        <end position="135"/>
    </location>
</feature>
<feature type="transmembrane region" description="Helical" evidence="11">
    <location>
        <begin position="1038"/>
        <end position="1060"/>
    </location>
</feature>
<evidence type="ECO:0000256" key="5">
    <source>
        <dbReference type="ARBA" id="ARBA00022692"/>
    </source>
</evidence>
<feature type="transmembrane region" description="Helical" evidence="11">
    <location>
        <begin position="1186"/>
        <end position="1202"/>
    </location>
</feature>
<dbReference type="Proteomes" id="UP000494040">
    <property type="component" value="Unassembled WGS sequence"/>
</dbReference>
<feature type="transmembrane region" description="Helical" evidence="11">
    <location>
        <begin position="1977"/>
        <end position="2000"/>
    </location>
</feature>
<evidence type="ECO:0000313" key="18">
    <source>
        <dbReference type="Proteomes" id="UP000494040"/>
    </source>
</evidence>
<feature type="transmembrane region" description="Helical" evidence="11">
    <location>
        <begin position="818"/>
        <end position="842"/>
    </location>
</feature>
<feature type="transmembrane region" description="Helical" evidence="11">
    <location>
        <begin position="848"/>
        <end position="864"/>
    </location>
</feature>
<dbReference type="PANTHER" id="PTHR47049:SF2">
    <property type="entry name" value="PIEZO-TYPE MECHANOSENSITIVE ION CHANNEL HOMOLOG"/>
    <property type="match status" value="1"/>
</dbReference>
<feature type="transmembrane region" description="Helical" evidence="11">
    <location>
        <begin position="2193"/>
        <end position="2216"/>
    </location>
</feature>
<evidence type="ECO:0000256" key="4">
    <source>
        <dbReference type="ARBA" id="ARBA00022475"/>
    </source>
</evidence>
<evidence type="ECO:0000259" key="16">
    <source>
        <dbReference type="Pfam" id="PF24874"/>
    </source>
</evidence>
<feature type="domain" description="Piezo THU9 and anchor" evidence="16">
    <location>
        <begin position="1975"/>
        <end position="2215"/>
    </location>
</feature>
<dbReference type="GO" id="GO:0005886">
    <property type="term" value="C:plasma membrane"/>
    <property type="evidence" value="ECO:0007669"/>
    <property type="project" value="UniProtKB-SubCell"/>
</dbReference>
<feature type="compositionally biased region" description="Basic and acidic residues" evidence="10">
    <location>
        <begin position="1579"/>
        <end position="1595"/>
    </location>
</feature>
<evidence type="ECO:0000313" key="17">
    <source>
        <dbReference type="EnsemblMetazoa" id="XP_024082956.1"/>
    </source>
</evidence>
<keyword evidence="6 11" id="KW-1133">Transmembrane helix</keyword>
<evidence type="ECO:0000259" key="13">
    <source>
        <dbReference type="Pfam" id="PF15917"/>
    </source>
</evidence>
<dbReference type="InterPro" id="IPR056768">
    <property type="entry name" value="THU_Piezo"/>
</dbReference>
<dbReference type="RefSeq" id="XP_024082956.1">
    <property type="nucleotide sequence ID" value="XM_024227188.1"/>
</dbReference>
<feature type="transmembrane region" description="Helical" evidence="11">
    <location>
        <begin position="1763"/>
        <end position="1784"/>
    </location>
</feature>
<keyword evidence="7" id="KW-0406">Ion transport</keyword>
<dbReference type="Pfam" id="PF23188">
    <property type="entry name" value="THU_Piezo1"/>
    <property type="match status" value="1"/>
</dbReference>